<evidence type="ECO:0000313" key="1">
    <source>
        <dbReference type="EMBL" id="KAK7492852.1"/>
    </source>
</evidence>
<dbReference type="AlphaFoldDB" id="A0ABD0L1C0"/>
<evidence type="ECO:0000313" key="2">
    <source>
        <dbReference type="Proteomes" id="UP001519460"/>
    </source>
</evidence>
<accession>A0ABD0L1C0</accession>
<gene>
    <name evidence="1" type="ORF">BaRGS_00015990</name>
</gene>
<comment type="caution">
    <text evidence="1">The sequence shown here is derived from an EMBL/GenBank/DDBJ whole genome shotgun (WGS) entry which is preliminary data.</text>
</comment>
<organism evidence="1 2">
    <name type="scientific">Batillaria attramentaria</name>
    <dbReference type="NCBI Taxonomy" id="370345"/>
    <lineage>
        <taxon>Eukaryota</taxon>
        <taxon>Metazoa</taxon>
        <taxon>Spiralia</taxon>
        <taxon>Lophotrochozoa</taxon>
        <taxon>Mollusca</taxon>
        <taxon>Gastropoda</taxon>
        <taxon>Caenogastropoda</taxon>
        <taxon>Sorbeoconcha</taxon>
        <taxon>Cerithioidea</taxon>
        <taxon>Batillariidae</taxon>
        <taxon>Batillaria</taxon>
    </lineage>
</organism>
<reference evidence="1 2" key="1">
    <citation type="journal article" date="2023" name="Sci. Data">
        <title>Genome assembly of the Korean intertidal mud-creeper Batillaria attramentaria.</title>
        <authorList>
            <person name="Patra A.K."/>
            <person name="Ho P.T."/>
            <person name="Jun S."/>
            <person name="Lee S.J."/>
            <person name="Kim Y."/>
            <person name="Won Y.J."/>
        </authorList>
    </citation>
    <scope>NUCLEOTIDE SEQUENCE [LARGE SCALE GENOMIC DNA]</scope>
    <source>
        <strain evidence="1">Wonlab-2016</strain>
    </source>
</reference>
<dbReference type="Proteomes" id="UP001519460">
    <property type="component" value="Unassembled WGS sequence"/>
</dbReference>
<keyword evidence="2" id="KW-1185">Reference proteome</keyword>
<protein>
    <submittedName>
        <fullName evidence="1">Uncharacterized protein</fullName>
    </submittedName>
</protein>
<name>A0ABD0L1C0_9CAEN</name>
<proteinExistence type="predicted"/>
<dbReference type="EMBL" id="JACVVK020000099">
    <property type="protein sequence ID" value="KAK7492852.1"/>
    <property type="molecule type" value="Genomic_DNA"/>
</dbReference>
<sequence length="86" mass="9995">MLNKSFFMANVNDATVSLLPEVMRIYPSPESIRTRLRLEMAWNMWEKKTVDETLHDITLRTGRTIFGVYFQSPATRDPLKAMKEGT</sequence>